<dbReference type="Gene3D" id="3.30.70.100">
    <property type="match status" value="1"/>
</dbReference>
<evidence type="ECO:0000256" key="4">
    <source>
        <dbReference type="ARBA" id="ARBA00022692"/>
    </source>
</evidence>
<dbReference type="GO" id="GO:0008381">
    <property type="term" value="F:mechanosensitive monoatomic ion channel activity"/>
    <property type="evidence" value="ECO:0007669"/>
    <property type="project" value="InterPro"/>
</dbReference>
<dbReference type="FunFam" id="2.30.30.60:FF:000001">
    <property type="entry name" value="MscS Mechanosensitive ion channel"/>
    <property type="match status" value="1"/>
</dbReference>
<dbReference type="SUPFAM" id="SSF50182">
    <property type="entry name" value="Sm-like ribonucleoproteins"/>
    <property type="match status" value="1"/>
</dbReference>
<protein>
    <submittedName>
        <fullName evidence="11">Small conductance mechanosensitive channel</fullName>
    </submittedName>
</protein>
<dbReference type="InterPro" id="IPR011014">
    <property type="entry name" value="MscS_channel_TM-2"/>
</dbReference>
<name>A0A4R1RXY2_HYDET</name>
<evidence type="ECO:0000259" key="8">
    <source>
        <dbReference type="Pfam" id="PF00924"/>
    </source>
</evidence>
<dbReference type="InterPro" id="IPR010920">
    <property type="entry name" value="LSM_dom_sf"/>
</dbReference>
<evidence type="ECO:0000256" key="1">
    <source>
        <dbReference type="ARBA" id="ARBA00004651"/>
    </source>
</evidence>
<evidence type="ECO:0000256" key="5">
    <source>
        <dbReference type="ARBA" id="ARBA00022989"/>
    </source>
</evidence>
<keyword evidence="6 7" id="KW-0472">Membrane</keyword>
<evidence type="ECO:0000256" key="2">
    <source>
        <dbReference type="ARBA" id="ARBA00008017"/>
    </source>
</evidence>
<dbReference type="AlphaFoldDB" id="A0A4R1RXY2"/>
<gene>
    <name evidence="11" type="ORF">EDC14_100788</name>
</gene>
<dbReference type="InterPro" id="IPR049278">
    <property type="entry name" value="MS_channel_C"/>
</dbReference>
<feature type="domain" description="Mechanosensitive ion channel transmembrane helices 2/3" evidence="10">
    <location>
        <begin position="75"/>
        <end position="113"/>
    </location>
</feature>
<dbReference type="InterPro" id="IPR045276">
    <property type="entry name" value="YbiO_bact"/>
</dbReference>
<evidence type="ECO:0000259" key="10">
    <source>
        <dbReference type="Pfam" id="PF21088"/>
    </source>
</evidence>
<feature type="transmembrane region" description="Helical" evidence="7">
    <location>
        <begin position="68"/>
        <end position="90"/>
    </location>
</feature>
<reference evidence="11 12" key="1">
    <citation type="submission" date="2019-03" db="EMBL/GenBank/DDBJ databases">
        <title>Genomic Encyclopedia of Type Strains, Phase IV (KMG-IV): sequencing the most valuable type-strain genomes for metagenomic binning, comparative biology and taxonomic classification.</title>
        <authorList>
            <person name="Goeker M."/>
        </authorList>
    </citation>
    <scope>NUCLEOTIDE SEQUENCE [LARGE SCALE GENOMIC DNA]</scope>
    <source>
        <strain evidence="11 12">LX-B</strain>
    </source>
</reference>
<organism evidence="11 12">
    <name type="scientific">Hydrogenispora ethanolica</name>
    <dbReference type="NCBI Taxonomy" id="1082276"/>
    <lineage>
        <taxon>Bacteria</taxon>
        <taxon>Bacillati</taxon>
        <taxon>Bacillota</taxon>
        <taxon>Hydrogenispora</taxon>
    </lineage>
</organism>
<dbReference type="SUPFAM" id="SSF82861">
    <property type="entry name" value="Mechanosensitive channel protein MscS (YggB), transmembrane region"/>
    <property type="match status" value="1"/>
</dbReference>
<dbReference type="PANTHER" id="PTHR30460">
    <property type="entry name" value="MODERATE CONDUCTANCE MECHANOSENSITIVE CHANNEL YBIO"/>
    <property type="match status" value="1"/>
</dbReference>
<dbReference type="RefSeq" id="WP_132013767.1">
    <property type="nucleotide sequence ID" value="NZ_SLUN01000007.1"/>
</dbReference>
<dbReference type="InterPro" id="IPR011066">
    <property type="entry name" value="MscS_channel_C_sf"/>
</dbReference>
<evidence type="ECO:0000313" key="12">
    <source>
        <dbReference type="Proteomes" id="UP000295008"/>
    </source>
</evidence>
<proteinExistence type="inferred from homology"/>
<evidence type="ECO:0000313" key="11">
    <source>
        <dbReference type="EMBL" id="TCL71625.1"/>
    </source>
</evidence>
<dbReference type="InterPro" id="IPR006685">
    <property type="entry name" value="MscS_channel_2nd"/>
</dbReference>
<dbReference type="Pfam" id="PF21088">
    <property type="entry name" value="MS_channel_1st"/>
    <property type="match status" value="1"/>
</dbReference>
<keyword evidence="12" id="KW-1185">Reference proteome</keyword>
<comment type="subcellular location">
    <subcellularLocation>
        <location evidence="1">Cell membrane</location>
        <topology evidence="1">Multi-pass membrane protein</topology>
    </subcellularLocation>
</comment>
<dbReference type="EMBL" id="SLUN01000007">
    <property type="protein sequence ID" value="TCL71625.1"/>
    <property type="molecule type" value="Genomic_DNA"/>
</dbReference>
<feature type="transmembrane region" description="Helical" evidence="7">
    <location>
        <begin position="20"/>
        <end position="40"/>
    </location>
</feature>
<sequence>MKELLLWIARIAQRINLDDLLYRLIQIVLVIVAAKFVLTLSNKLIGRVFRTKQLQGRLEERRSQTMEALLKSVCRYLIYFVAIVTVLQLLNVPVGSVLTTAGIAGVAVAFGAQSLVRDVITGFFILLEDQFQVGDRVTIADVTGKVVEIGLRVTKVRDFGGQLHIIPNGKIERVTNYNDSPMLALVDIPVAYDNNLQQVAAEIQAGLADFNRSHPELVEPATFVGVQALADTAVILRVVARTVPDGQWQVERELRILIAERFRDAGIKLPLSRWT</sequence>
<feature type="domain" description="Mechanosensitive ion channel MscS" evidence="8">
    <location>
        <begin position="115"/>
        <end position="178"/>
    </location>
</feature>
<evidence type="ECO:0000256" key="6">
    <source>
        <dbReference type="ARBA" id="ARBA00023136"/>
    </source>
</evidence>
<dbReference type="PANTHER" id="PTHR30460:SF0">
    <property type="entry name" value="MODERATE CONDUCTANCE MECHANOSENSITIVE CHANNEL YBIO"/>
    <property type="match status" value="1"/>
</dbReference>
<evidence type="ECO:0000259" key="9">
    <source>
        <dbReference type="Pfam" id="PF21082"/>
    </source>
</evidence>
<dbReference type="GO" id="GO:0005886">
    <property type="term" value="C:plasma membrane"/>
    <property type="evidence" value="ECO:0007669"/>
    <property type="project" value="UniProtKB-SubCell"/>
</dbReference>
<comment type="similarity">
    <text evidence="2">Belongs to the MscS (TC 1.A.23) family.</text>
</comment>
<dbReference type="InterPro" id="IPR049142">
    <property type="entry name" value="MS_channel_1st"/>
</dbReference>
<evidence type="ECO:0000256" key="3">
    <source>
        <dbReference type="ARBA" id="ARBA00022475"/>
    </source>
</evidence>
<dbReference type="SUPFAM" id="SSF82689">
    <property type="entry name" value="Mechanosensitive channel protein MscS (YggB), C-terminal domain"/>
    <property type="match status" value="1"/>
</dbReference>
<dbReference type="Gene3D" id="1.10.287.1260">
    <property type="match status" value="1"/>
</dbReference>
<dbReference type="Pfam" id="PF00924">
    <property type="entry name" value="MS_channel_2nd"/>
    <property type="match status" value="1"/>
</dbReference>
<dbReference type="Gene3D" id="2.30.30.60">
    <property type="match status" value="1"/>
</dbReference>
<accession>A0A4R1RXY2</accession>
<keyword evidence="5 7" id="KW-1133">Transmembrane helix</keyword>
<keyword evidence="4 7" id="KW-0812">Transmembrane</keyword>
<dbReference type="OrthoDB" id="9809206at2"/>
<feature type="domain" description="Mechanosensitive ion channel MscS C-terminal" evidence="9">
    <location>
        <begin position="186"/>
        <end position="268"/>
    </location>
</feature>
<evidence type="ECO:0000256" key="7">
    <source>
        <dbReference type="SAM" id="Phobius"/>
    </source>
</evidence>
<comment type="caution">
    <text evidence="11">The sequence shown here is derived from an EMBL/GenBank/DDBJ whole genome shotgun (WGS) entry which is preliminary data.</text>
</comment>
<dbReference type="InterPro" id="IPR023408">
    <property type="entry name" value="MscS_beta-dom_sf"/>
</dbReference>
<dbReference type="Proteomes" id="UP000295008">
    <property type="component" value="Unassembled WGS sequence"/>
</dbReference>
<dbReference type="Pfam" id="PF21082">
    <property type="entry name" value="MS_channel_3rd"/>
    <property type="match status" value="1"/>
</dbReference>
<keyword evidence="3" id="KW-1003">Cell membrane</keyword>